<feature type="region of interest" description="Disordered" evidence="1">
    <location>
        <begin position="25"/>
        <end position="78"/>
    </location>
</feature>
<sequence>YPLPSLLTLTSRARVVPLFFLYPKRDTPKANKNSRHNRQPGFPPRPPSPRRRFFEEPPPTPPPSPLSPRVVDTHGVTAHPPRVREGVAAAVPLLGCRCRCRCCSDA</sequence>
<reference evidence="3" key="1">
    <citation type="journal article" date="2014" name="Science">
        <title>Ancient hybridizations among the ancestral genomes of bread wheat.</title>
        <authorList>
            <consortium name="International Wheat Genome Sequencing Consortium,"/>
            <person name="Marcussen T."/>
            <person name="Sandve S.R."/>
            <person name="Heier L."/>
            <person name="Spannagl M."/>
            <person name="Pfeifer M."/>
            <person name="Jakobsen K.S."/>
            <person name="Wulff B.B."/>
            <person name="Steuernagel B."/>
            <person name="Mayer K.F."/>
            <person name="Olsen O.A."/>
        </authorList>
    </citation>
    <scope>NUCLEOTIDE SEQUENCE [LARGE SCALE GENOMIC DNA]</scope>
    <source>
        <strain evidence="3">cv. AL8/78</strain>
    </source>
</reference>
<reference evidence="2" key="5">
    <citation type="journal article" date="2021" name="G3 (Bethesda)">
        <title>Aegilops tauschii genome assembly Aet v5.0 features greater sequence contiguity and improved annotation.</title>
        <authorList>
            <person name="Wang L."/>
            <person name="Zhu T."/>
            <person name="Rodriguez J.C."/>
            <person name="Deal K.R."/>
            <person name="Dubcovsky J."/>
            <person name="McGuire P.E."/>
            <person name="Lux T."/>
            <person name="Spannagl M."/>
            <person name="Mayer K.F.X."/>
            <person name="Baldrich P."/>
            <person name="Meyers B.C."/>
            <person name="Huo N."/>
            <person name="Gu Y.Q."/>
            <person name="Zhou H."/>
            <person name="Devos K.M."/>
            <person name="Bennetzen J.L."/>
            <person name="Unver T."/>
            <person name="Budak H."/>
            <person name="Gulick P.J."/>
            <person name="Galiba G."/>
            <person name="Kalapos B."/>
            <person name="Nelson D.R."/>
            <person name="Li P."/>
            <person name="You F.M."/>
            <person name="Luo M.C."/>
            <person name="Dvorak J."/>
        </authorList>
    </citation>
    <scope>NUCLEOTIDE SEQUENCE [LARGE SCALE GENOMIC DNA]</scope>
    <source>
        <strain evidence="2">cv. AL8/78</strain>
    </source>
</reference>
<evidence type="ECO:0000313" key="2">
    <source>
        <dbReference type="EnsemblPlants" id="AET2Gv20731500.1"/>
    </source>
</evidence>
<proteinExistence type="predicted"/>
<evidence type="ECO:0000313" key="3">
    <source>
        <dbReference type="Proteomes" id="UP000015105"/>
    </source>
</evidence>
<reference evidence="2" key="3">
    <citation type="journal article" date="2017" name="Nature">
        <title>Genome sequence of the progenitor of the wheat D genome Aegilops tauschii.</title>
        <authorList>
            <person name="Luo M.C."/>
            <person name="Gu Y.Q."/>
            <person name="Puiu D."/>
            <person name="Wang H."/>
            <person name="Twardziok S.O."/>
            <person name="Deal K.R."/>
            <person name="Huo N."/>
            <person name="Zhu T."/>
            <person name="Wang L."/>
            <person name="Wang Y."/>
            <person name="McGuire P.E."/>
            <person name="Liu S."/>
            <person name="Long H."/>
            <person name="Ramasamy R.K."/>
            <person name="Rodriguez J.C."/>
            <person name="Van S.L."/>
            <person name="Yuan L."/>
            <person name="Wang Z."/>
            <person name="Xia Z."/>
            <person name="Xiao L."/>
            <person name="Anderson O.D."/>
            <person name="Ouyang S."/>
            <person name="Liang Y."/>
            <person name="Zimin A.V."/>
            <person name="Pertea G."/>
            <person name="Qi P."/>
            <person name="Bennetzen J.L."/>
            <person name="Dai X."/>
            <person name="Dawson M.W."/>
            <person name="Muller H.G."/>
            <person name="Kugler K."/>
            <person name="Rivarola-Duarte L."/>
            <person name="Spannagl M."/>
            <person name="Mayer K.F.X."/>
            <person name="Lu F.H."/>
            <person name="Bevan M.W."/>
            <person name="Leroy P."/>
            <person name="Li P."/>
            <person name="You F.M."/>
            <person name="Sun Q."/>
            <person name="Liu Z."/>
            <person name="Lyons E."/>
            <person name="Wicker T."/>
            <person name="Salzberg S.L."/>
            <person name="Devos K.M."/>
            <person name="Dvorak J."/>
        </authorList>
    </citation>
    <scope>NUCLEOTIDE SEQUENCE [LARGE SCALE GENOMIC DNA]</scope>
    <source>
        <strain evidence="2">cv. AL8/78</strain>
    </source>
</reference>
<dbReference type="EnsemblPlants" id="AET2Gv20731500.1">
    <property type="protein sequence ID" value="AET2Gv20731500.1"/>
    <property type="gene ID" value="AET2Gv20731500"/>
</dbReference>
<dbReference type="AlphaFoldDB" id="A0A453C4D8"/>
<organism evidence="2 3">
    <name type="scientific">Aegilops tauschii subsp. strangulata</name>
    <name type="common">Goatgrass</name>
    <dbReference type="NCBI Taxonomy" id="200361"/>
    <lineage>
        <taxon>Eukaryota</taxon>
        <taxon>Viridiplantae</taxon>
        <taxon>Streptophyta</taxon>
        <taxon>Embryophyta</taxon>
        <taxon>Tracheophyta</taxon>
        <taxon>Spermatophyta</taxon>
        <taxon>Magnoliopsida</taxon>
        <taxon>Liliopsida</taxon>
        <taxon>Poales</taxon>
        <taxon>Poaceae</taxon>
        <taxon>BOP clade</taxon>
        <taxon>Pooideae</taxon>
        <taxon>Triticodae</taxon>
        <taxon>Triticeae</taxon>
        <taxon>Triticinae</taxon>
        <taxon>Aegilops</taxon>
    </lineage>
</organism>
<evidence type="ECO:0000256" key="1">
    <source>
        <dbReference type="SAM" id="MobiDB-lite"/>
    </source>
</evidence>
<name>A0A453C4D8_AEGTS</name>
<protein>
    <submittedName>
        <fullName evidence="2">Uncharacterized protein</fullName>
    </submittedName>
</protein>
<feature type="compositionally biased region" description="Pro residues" evidence="1">
    <location>
        <begin position="56"/>
        <end position="66"/>
    </location>
</feature>
<dbReference type="Gramene" id="AET2Gv20731500.1">
    <property type="protein sequence ID" value="AET2Gv20731500.1"/>
    <property type="gene ID" value="AET2Gv20731500"/>
</dbReference>
<reference evidence="2" key="4">
    <citation type="submission" date="2019-03" db="UniProtKB">
        <authorList>
            <consortium name="EnsemblPlants"/>
        </authorList>
    </citation>
    <scope>IDENTIFICATION</scope>
</reference>
<reference evidence="3" key="2">
    <citation type="journal article" date="2017" name="Nat. Plants">
        <title>The Aegilops tauschii genome reveals multiple impacts of transposons.</title>
        <authorList>
            <person name="Zhao G."/>
            <person name="Zou C."/>
            <person name="Li K."/>
            <person name="Wang K."/>
            <person name="Li T."/>
            <person name="Gao L."/>
            <person name="Zhang X."/>
            <person name="Wang H."/>
            <person name="Yang Z."/>
            <person name="Liu X."/>
            <person name="Jiang W."/>
            <person name="Mao L."/>
            <person name="Kong X."/>
            <person name="Jiao Y."/>
            <person name="Jia J."/>
        </authorList>
    </citation>
    <scope>NUCLEOTIDE SEQUENCE [LARGE SCALE GENOMIC DNA]</scope>
    <source>
        <strain evidence="3">cv. AL8/78</strain>
    </source>
</reference>
<keyword evidence="3" id="KW-1185">Reference proteome</keyword>
<dbReference type="Proteomes" id="UP000015105">
    <property type="component" value="Chromosome 2D"/>
</dbReference>
<accession>A0A453C4D8</accession>